<accession>A0A1G9TYT7</accession>
<keyword evidence="1" id="KW-0596">Phosphopantetheine</keyword>
<dbReference type="Pfam" id="PF00109">
    <property type="entry name" value="ketoacyl-synt"/>
    <property type="match status" value="1"/>
</dbReference>
<evidence type="ECO:0000313" key="6">
    <source>
        <dbReference type="EMBL" id="SDM52919.1"/>
    </source>
</evidence>
<dbReference type="InterPro" id="IPR014031">
    <property type="entry name" value="Ketoacyl_synth_C"/>
</dbReference>
<keyword evidence="7" id="KW-1185">Reference proteome</keyword>
<dbReference type="OrthoDB" id="9778690at2"/>
<reference evidence="6 7" key="1">
    <citation type="submission" date="2016-10" db="EMBL/GenBank/DDBJ databases">
        <authorList>
            <person name="de Groot N.N."/>
        </authorList>
    </citation>
    <scope>NUCLEOTIDE SEQUENCE [LARGE SCALE GENOMIC DNA]</scope>
    <source>
        <strain evidence="6 7">DSM 44149</strain>
    </source>
</reference>
<dbReference type="InterPro" id="IPR016039">
    <property type="entry name" value="Thiolase-like"/>
</dbReference>
<dbReference type="RefSeq" id="WP_156051694.1">
    <property type="nucleotide sequence ID" value="NZ_JOEF01000033.1"/>
</dbReference>
<evidence type="ECO:0000256" key="2">
    <source>
        <dbReference type="ARBA" id="ARBA00022553"/>
    </source>
</evidence>
<dbReference type="SUPFAM" id="SSF53901">
    <property type="entry name" value="Thiolase-like"/>
    <property type="match status" value="2"/>
</dbReference>
<dbReference type="GO" id="GO:0004312">
    <property type="term" value="F:fatty acid synthase activity"/>
    <property type="evidence" value="ECO:0007669"/>
    <property type="project" value="TreeGrafter"/>
</dbReference>
<evidence type="ECO:0000256" key="4">
    <source>
        <dbReference type="RuleBase" id="RU003694"/>
    </source>
</evidence>
<evidence type="ECO:0000259" key="5">
    <source>
        <dbReference type="PROSITE" id="PS52004"/>
    </source>
</evidence>
<dbReference type="EMBL" id="LT629701">
    <property type="protein sequence ID" value="SDM52919.1"/>
    <property type="molecule type" value="Genomic_DNA"/>
</dbReference>
<dbReference type="GO" id="GO:0005737">
    <property type="term" value="C:cytoplasm"/>
    <property type="evidence" value="ECO:0007669"/>
    <property type="project" value="TreeGrafter"/>
</dbReference>
<dbReference type="InterPro" id="IPR018201">
    <property type="entry name" value="Ketoacyl_synth_AS"/>
</dbReference>
<dbReference type="GO" id="GO:0071770">
    <property type="term" value="P:DIM/DIP cell wall layer assembly"/>
    <property type="evidence" value="ECO:0007669"/>
    <property type="project" value="TreeGrafter"/>
</dbReference>
<dbReference type="AlphaFoldDB" id="A0A1G9TYT7"/>
<keyword evidence="2" id="KW-0597">Phosphoprotein</keyword>
<dbReference type="STRING" id="211114.SAMN04489726_2077"/>
<dbReference type="GO" id="GO:0006633">
    <property type="term" value="P:fatty acid biosynthetic process"/>
    <property type="evidence" value="ECO:0007669"/>
    <property type="project" value="InterPro"/>
</dbReference>
<proteinExistence type="inferred from homology"/>
<dbReference type="Pfam" id="PF02801">
    <property type="entry name" value="Ketoacyl-synt_C"/>
    <property type="match status" value="1"/>
</dbReference>
<evidence type="ECO:0000313" key="7">
    <source>
        <dbReference type="Proteomes" id="UP000183376"/>
    </source>
</evidence>
<dbReference type="Gene3D" id="3.40.47.10">
    <property type="match status" value="1"/>
</dbReference>
<dbReference type="PANTHER" id="PTHR43775">
    <property type="entry name" value="FATTY ACID SYNTHASE"/>
    <property type="match status" value="1"/>
</dbReference>
<dbReference type="CDD" id="cd00833">
    <property type="entry name" value="PKS"/>
    <property type="match status" value="1"/>
</dbReference>
<organism evidence="6 7">
    <name type="scientific">Allokutzneria albata</name>
    <name type="common">Kibdelosporangium albatum</name>
    <dbReference type="NCBI Taxonomy" id="211114"/>
    <lineage>
        <taxon>Bacteria</taxon>
        <taxon>Bacillati</taxon>
        <taxon>Actinomycetota</taxon>
        <taxon>Actinomycetes</taxon>
        <taxon>Pseudonocardiales</taxon>
        <taxon>Pseudonocardiaceae</taxon>
        <taxon>Allokutzneria</taxon>
    </lineage>
</organism>
<protein>
    <submittedName>
        <fullName evidence="6">Beta-ketoacyl synthase, C-terminal domain</fullName>
    </submittedName>
</protein>
<dbReference type="PROSITE" id="PS00606">
    <property type="entry name" value="KS3_1"/>
    <property type="match status" value="1"/>
</dbReference>
<dbReference type="SMART" id="SM00825">
    <property type="entry name" value="PKS_KS"/>
    <property type="match status" value="1"/>
</dbReference>
<dbReference type="InterPro" id="IPR050091">
    <property type="entry name" value="PKS_NRPS_Biosynth_Enz"/>
</dbReference>
<dbReference type="GO" id="GO:0005886">
    <property type="term" value="C:plasma membrane"/>
    <property type="evidence" value="ECO:0007669"/>
    <property type="project" value="TreeGrafter"/>
</dbReference>
<dbReference type="eggNOG" id="COG3321">
    <property type="taxonomic scope" value="Bacteria"/>
</dbReference>
<dbReference type="InterPro" id="IPR014030">
    <property type="entry name" value="Ketoacyl_synth_N"/>
</dbReference>
<name>A0A1G9TYT7_ALLAB</name>
<evidence type="ECO:0000256" key="1">
    <source>
        <dbReference type="ARBA" id="ARBA00022450"/>
    </source>
</evidence>
<dbReference type="GO" id="GO:0004315">
    <property type="term" value="F:3-oxoacyl-[acyl-carrier-protein] synthase activity"/>
    <property type="evidence" value="ECO:0007669"/>
    <property type="project" value="InterPro"/>
</dbReference>
<dbReference type="PANTHER" id="PTHR43775:SF37">
    <property type="entry name" value="SI:DKEY-61P9.11"/>
    <property type="match status" value="1"/>
</dbReference>
<dbReference type="PROSITE" id="PS52004">
    <property type="entry name" value="KS3_2"/>
    <property type="match status" value="1"/>
</dbReference>
<gene>
    <name evidence="6" type="ORF">SAMN04489726_2077</name>
</gene>
<comment type="similarity">
    <text evidence="4">Belongs to the thiolase-like superfamily. Beta-ketoacyl-ACP synthases family.</text>
</comment>
<evidence type="ECO:0000256" key="3">
    <source>
        <dbReference type="ARBA" id="ARBA00022679"/>
    </source>
</evidence>
<dbReference type="Proteomes" id="UP000183376">
    <property type="component" value="Chromosome I"/>
</dbReference>
<keyword evidence="3 4" id="KW-0808">Transferase</keyword>
<dbReference type="InterPro" id="IPR020841">
    <property type="entry name" value="PKS_Beta-ketoAc_synthase_dom"/>
</dbReference>
<sequence length="413" mass="43102">MTAVTAVSEDAVAIIGMGGRFAGSPDVPAFWDNLVAGRDCLNRDPVPKVEDLGEGTLRVHSWGTAPDRDRYDADLVGLDGLDPQHGILYEACWQAVEDASLRISAIGPRTAVYAGCARTKHIPRAAFDEVANVDPTFAGPHFSYLRNLWGESIMIDSACATSTVAVHLACQSLRLRACDYAIAGAVAIQDDNDGSYLRPPRSINSTEGICRPFDRASTGVVPGDGAGAVLLRRLSDALADGDPVHAVITASVVDNDGRTKPGFTVPGVDGKVRVVRSALAMAGLTGADIGYVEAHGVGIPMNDQIEATALTEALGTGGPPVAVGSVKATVGHCDTAAGMAGLIKTALALREGFLPATPNTADPIDEIAKADRFHILPEGRPWPEGERPRRAGLMSAGIGGTNAFLILEQPPLF</sequence>
<feature type="domain" description="Ketosynthase family 3 (KS3)" evidence="5">
    <location>
        <begin position="9"/>
        <end position="409"/>
    </location>
</feature>